<name>A0A3P6SN88_CYLGO</name>
<dbReference type="Proteomes" id="UP000271889">
    <property type="component" value="Unassembled WGS sequence"/>
</dbReference>
<proteinExistence type="predicted"/>
<keyword evidence="2" id="KW-1185">Reference proteome</keyword>
<dbReference type="AlphaFoldDB" id="A0A3P6SN88"/>
<accession>A0A3P6SN88</accession>
<evidence type="ECO:0000313" key="1">
    <source>
        <dbReference type="EMBL" id="VDK71323.1"/>
    </source>
</evidence>
<reference evidence="1 2" key="1">
    <citation type="submission" date="2018-11" db="EMBL/GenBank/DDBJ databases">
        <authorList>
            <consortium name="Pathogen Informatics"/>
        </authorList>
    </citation>
    <scope>NUCLEOTIDE SEQUENCE [LARGE SCALE GENOMIC DNA]</scope>
</reference>
<dbReference type="OrthoDB" id="10382505at2759"/>
<sequence>MDMIGSGLRLGTEATNLGGTILSYGMPQGQFGALPQAQYGAPMQGQFGAQAQYPSDIELQTLQDTQTQACNTQFSYYASNGSPVYLCDCPGGISYQYLRCVNPVD</sequence>
<protein>
    <submittedName>
        <fullName evidence="1">Uncharacterized protein</fullName>
    </submittedName>
</protein>
<evidence type="ECO:0000313" key="2">
    <source>
        <dbReference type="Proteomes" id="UP000271889"/>
    </source>
</evidence>
<gene>
    <name evidence="1" type="ORF">CGOC_LOCUS6721</name>
</gene>
<dbReference type="EMBL" id="UYRV01022340">
    <property type="protein sequence ID" value="VDK71323.1"/>
    <property type="molecule type" value="Genomic_DNA"/>
</dbReference>
<organism evidence="1 2">
    <name type="scientific">Cylicostephanus goldi</name>
    <name type="common">Nematode worm</name>
    <dbReference type="NCBI Taxonomy" id="71465"/>
    <lineage>
        <taxon>Eukaryota</taxon>
        <taxon>Metazoa</taxon>
        <taxon>Ecdysozoa</taxon>
        <taxon>Nematoda</taxon>
        <taxon>Chromadorea</taxon>
        <taxon>Rhabditida</taxon>
        <taxon>Rhabditina</taxon>
        <taxon>Rhabditomorpha</taxon>
        <taxon>Strongyloidea</taxon>
        <taxon>Strongylidae</taxon>
        <taxon>Cylicostephanus</taxon>
    </lineage>
</organism>